<evidence type="ECO:0000313" key="2">
    <source>
        <dbReference type="Proteomes" id="UP001374584"/>
    </source>
</evidence>
<dbReference type="Proteomes" id="UP001374584">
    <property type="component" value="Unassembled WGS sequence"/>
</dbReference>
<proteinExistence type="predicted"/>
<accession>A0AAN9R3C8</accession>
<sequence>MTRPISTMPPSDLGRRPSRVQVLRGGTGAGFSWRVCAWQPFARPTQEGWTAPTWWLRKASPTAVGVSQGITQAAWCISGHVGAFDFKGATRIGVLERQRLKGTAGVSTVWCGVPILRGVGGSGSASAVRVWLLFLFPWRSRLRERT</sequence>
<gene>
    <name evidence="1" type="ORF">VNO80_15859</name>
</gene>
<comment type="caution">
    <text evidence="1">The sequence shown here is derived from an EMBL/GenBank/DDBJ whole genome shotgun (WGS) entry which is preliminary data.</text>
</comment>
<protein>
    <submittedName>
        <fullName evidence="1">Uncharacterized protein</fullName>
    </submittedName>
</protein>
<dbReference type="AlphaFoldDB" id="A0AAN9R3C8"/>
<name>A0AAN9R3C8_PHACN</name>
<evidence type="ECO:0000313" key="1">
    <source>
        <dbReference type="EMBL" id="KAK7356584.1"/>
    </source>
</evidence>
<dbReference type="EMBL" id="JAYMYR010000006">
    <property type="protein sequence ID" value="KAK7356584.1"/>
    <property type="molecule type" value="Genomic_DNA"/>
</dbReference>
<keyword evidence="2" id="KW-1185">Reference proteome</keyword>
<organism evidence="1 2">
    <name type="scientific">Phaseolus coccineus</name>
    <name type="common">Scarlet runner bean</name>
    <name type="synonym">Phaseolus multiflorus</name>
    <dbReference type="NCBI Taxonomy" id="3886"/>
    <lineage>
        <taxon>Eukaryota</taxon>
        <taxon>Viridiplantae</taxon>
        <taxon>Streptophyta</taxon>
        <taxon>Embryophyta</taxon>
        <taxon>Tracheophyta</taxon>
        <taxon>Spermatophyta</taxon>
        <taxon>Magnoliopsida</taxon>
        <taxon>eudicotyledons</taxon>
        <taxon>Gunneridae</taxon>
        <taxon>Pentapetalae</taxon>
        <taxon>rosids</taxon>
        <taxon>fabids</taxon>
        <taxon>Fabales</taxon>
        <taxon>Fabaceae</taxon>
        <taxon>Papilionoideae</taxon>
        <taxon>50 kb inversion clade</taxon>
        <taxon>NPAAA clade</taxon>
        <taxon>indigoferoid/millettioid clade</taxon>
        <taxon>Phaseoleae</taxon>
        <taxon>Phaseolus</taxon>
    </lineage>
</organism>
<reference evidence="1 2" key="1">
    <citation type="submission" date="2024-01" db="EMBL/GenBank/DDBJ databases">
        <title>The genomes of 5 underutilized Papilionoideae crops provide insights into root nodulation and disease resistanc.</title>
        <authorList>
            <person name="Jiang F."/>
        </authorList>
    </citation>
    <scope>NUCLEOTIDE SEQUENCE [LARGE SCALE GENOMIC DNA]</scope>
    <source>
        <strain evidence="1">JINMINGXINNONG_FW02</strain>
        <tissue evidence="1">Leaves</tissue>
    </source>
</reference>